<organism evidence="1 2">
    <name type="scientific">Paraburkholderia ultramafica</name>
    <dbReference type="NCBI Taxonomy" id="1544867"/>
    <lineage>
        <taxon>Bacteria</taxon>
        <taxon>Pseudomonadati</taxon>
        <taxon>Pseudomonadota</taxon>
        <taxon>Betaproteobacteria</taxon>
        <taxon>Burkholderiales</taxon>
        <taxon>Burkholderiaceae</taxon>
        <taxon>Paraburkholderia</taxon>
    </lineage>
</organism>
<evidence type="ECO:0000313" key="2">
    <source>
        <dbReference type="Proteomes" id="UP000494365"/>
    </source>
</evidence>
<dbReference type="Proteomes" id="UP000494365">
    <property type="component" value="Unassembled WGS sequence"/>
</dbReference>
<accession>A0A6S7BRY9</accession>
<dbReference type="RefSeq" id="WP_175152223.1">
    <property type="nucleotide sequence ID" value="NZ_CADIKK010000028.1"/>
</dbReference>
<dbReference type="SUPFAM" id="SSF53067">
    <property type="entry name" value="Actin-like ATPase domain"/>
    <property type="match status" value="1"/>
</dbReference>
<dbReference type="Gene3D" id="3.30.420.40">
    <property type="match status" value="1"/>
</dbReference>
<dbReference type="EMBL" id="CADIKK010000028">
    <property type="protein sequence ID" value="CAB3800468.1"/>
    <property type="molecule type" value="Genomic_DNA"/>
</dbReference>
<evidence type="ECO:0000313" key="1">
    <source>
        <dbReference type="EMBL" id="CAB3800468.1"/>
    </source>
</evidence>
<protein>
    <submittedName>
        <fullName evidence="1">Uncharacterized protein</fullName>
    </submittedName>
</protein>
<gene>
    <name evidence="1" type="ORF">LMG28614_05183</name>
</gene>
<reference evidence="1 2" key="1">
    <citation type="submission" date="2020-04" db="EMBL/GenBank/DDBJ databases">
        <authorList>
            <person name="De Canck E."/>
        </authorList>
    </citation>
    <scope>NUCLEOTIDE SEQUENCE [LARGE SCALE GENOMIC DNA]</scope>
    <source>
        <strain evidence="1 2">LMG 28614</strain>
    </source>
</reference>
<name>A0A6S7BRY9_9BURK</name>
<sequence length="129" mass="13604">MFNEPVFSKSTIALGLDLGFGHTKYAFLNEGGIRTGSFPSIAIRSAGTDLASVVEGIGARDADLKVEVSGITYVIDTSESQSVASSVIRTENDNFPSTGEYAALVFACCTLTTTVLVFETTLLYCSTLA</sequence>
<keyword evidence="2" id="KW-1185">Reference proteome</keyword>
<proteinExistence type="predicted"/>
<dbReference type="InterPro" id="IPR043129">
    <property type="entry name" value="ATPase_NBD"/>
</dbReference>
<dbReference type="AlphaFoldDB" id="A0A6S7BRY9"/>